<comment type="caution">
    <text evidence="2">The sequence shown here is derived from an EMBL/GenBank/DDBJ whole genome shotgun (WGS) entry which is preliminary data.</text>
</comment>
<name>A0A852TG05_9BACI</name>
<evidence type="ECO:0000313" key="3">
    <source>
        <dbReference type="Proteomes" id="UP000548423"/>
    </source>
</evidence>
<keyword evidence="1" id="KW-0812">Transmembrane</keyword>
<feature type="transmembrane region" description="Helical" evidence="1">
    <location>
        <begin position="76"/>
        <end position="94"/>
    </location>
</feature>
<protein>
    <submittedName>
        <fullName evidence="2">Uncharacterized membrane protein YsdA (DUF1294 family)</fullName>
    </submittedName>
</protein>
<organism evidence="2 3">
    <name type="scientific">Neobacillus niacini</name>
    <dbReference type="NCBI Taxonomy" id="86668"/>
    <lineage>
        <taxon>Bacteria</taxon>
        <taxon>Bacillati</taxon>
        <taxon>Bacillota</taxon>
        <taxon>Bacilli</taxon>
        <taxon>Bacillales</taxon>
        <taxon>Bacillaceae</taxon>
        <taxon>Neobacillus</taxon>
    </lineage>
</organism>
<keyword evidence="1" id="KW-1133">Transmembrane helix</keyword>
<dbReference type="AlphaFoldDB" id="A0A852TG05"/>
<dbReference type="Proteomes" id="UP000548423">
    <property type="component" value="Unassembled WGS sequence"/>
</dbReference>
<reference evidence="3" key="2">
    <citation type="submission" date="2020-08" db="EMBL/GenBank/DDBJ databases">
        <title>The Agave Microbiome: Exploring the role of microbial communities in plant adaptations to desert environments.</title>
        <authorList>
            <person name="Partida-Martinez L.P."/>
        </authorList>
    </citation>
    <scope>NUCLEOTIDE SEQUENCE [LARGE SCALE GENOMIC DNA]</scope>
    <source>
        <strain evidence="3">AT2.8</strain>
    </source>
</reference>
<feature type="transmembrane region" description="Helical" evidence="1">
    <location>
        <begin position="45"/>
        <end position="64"/>
    </location>
</feature>
<dbReference type="EMBL" id="JACCBX010000010">
    <property type="protein sequence ID" value="NYE07743.1"/>
    <property type="molecule type" value="Genomic_DNA"/>
</dbReference>
<keyword evidence="1" id="KW-0472">Membrane</keyword>
<evidence type="ECO:0000313" key="2">
    <source>
        <dbReference type="EMBL" id="NYE07743.1"/>
    </source>
</evidence>
<accession>A0A852TG05</accession>
<gene>
    <name evidence="2" type="ORF">F4694_004560</name>
</gene>
<dbReference type="InterPro" id="IPR010718">
    <property type="entry name" value="DUF1294"/>
</dbReference>
<evidence type="ECO:0000256" key="1">
    <source>
        <dbReference type="SAM" id="Phobius"/>
    </source>
</evidence>
<dbReference type="Pfam" id="PF06961">
    <property type="entry name" value="DUF1294"/>
    <property type="match status" value="1"/>
</dbReference>
<proteinExistence type="predicted"/>
<feature type="transmembrane region" description="Helical" evidence="1">
    <location>
        <begin position="12"/>
        <end position="29"/>
    </location>
</feature>
<reference evidence="3" key="1">
    <citation type="submission" date="2020-07" db="EMBL/GenBank/DDBJ databases">
        <authorList>
            <person name="Partida-Martinez L."/>
            <person name="Huntemann M."/>
            <person name="Clum A."/>
            <person name="Wang J."/>
            <person name="Palaniappan K."/>
            <person name="Ritter S."/>
            <person name="Chen I.-M."/>
            <person name="Stamatis D."/>
            <person name="Reddy T."/>
            <person name="O'Malley R."/>
            <person name="Daum C."/>
            <person name="Shapiro N."/>
            <person name="Ivanova N."/>
            <person name="Kyrpides N."/>
            <person name="Woyke T."/>
        </authorList>
    </citation>
    <scope>NUCLEOTIDE SEQUENCE [LARGE SCALE GENOMIC DNA]</scope>
    <source>
        <strain evidence="3">AT2.8</strain>
    </source>
</reference>
<sequence>MAFSIKGDGNMILGAYIVMNLIGLIVMKLDKERAKKHQYRISENTLWLVAIFGGAVGTTAGMQLFRHKTKHVNFKIGFPILAAAEVILLSYFFTL</sequence>